<reference evidence="3" key="1">
    <citation type="submission" date="2022-03" db="EMBL/GenBank/DDBJ databases">
        <title>A functionally conserved STORR gene fusion in Papaver species that diverged 16.8 million years ago.</title>
        <authorList>
            <person name="Catania T."/>
        </authorList>
    </citation>
    <scope>NUCLEOTIDE SEQUENCE</scope>
    <source>
        <strain evidence="3">S-191538</strain>
    </source>
</reference>
<evidence type="ECO:0000313" key="4">
    <source>
        <dbReference type="Proteomes" id="UP001177140"/>
    </source>
</evidence>
<feature type="domain" description="J" evidence="2">
    <location>
        <begin position="2"/>
        <end position="72"/>
    </location>
</feature>
<feature type="region of interest" description="Disordered" evidence="1">
    <location>
        <begin position="63"/>
        <end position="124"/>
    </location>
</feature>
<dbReference type="PROSITE" id="PS50076">
    <property type="entry name" value="DNAJ_2"/>
    <property type="match status" value="1"/>
</dbReference>
<proteinExistence type="predicted"/>
<dbReference type="EMBL" id="JAJJMA010016256">
    <property type="protein sequence ID" value="MCL7022896.1"/>
    <property type="molecule type" value="Genomic_DNA"/>
</dbReference>
<dbReference type="Pfam" id="PF00226">
    <property type="entry name" value="DnaJ"/>
    <property type="match status" value="1"/>
</dbReference>
<dbReference type="InterPro" id="IPR018253">
    <property type="entry name" value="DnaJ_domain_CS"/>
</dbReference>
<evidence type="ECO:0000259" key="2">
    <source>
        <dbReference type="PROSITE" id="PS50076"/>
    </source>
</evidence>
<dbReference type="PANTHER" id="PTHR24074">
    <property type="entry name" value="CO-CHAPERONE PROTEIN DJLA"/>
    <property type="match status" value="1"/>
</dbReference>
<dbReference type="Gene3D" id="1.10.287.110">
    <property type="entry name" value="DnaJ domain"/>
    <property type="match status" value="1"/>
</dbReference>
<name>A0AA41UX92_PAPNU</name>
<dbReference type="SMART" id="SM00271">
    <property type="entry name" value="DnaJ"/>
    <property type="match status" value="1"/>
</dbReference>
<keyword evidence="4" id="KW-1185">Reference proteome</keyword>
<comment type="caution">
    <text evidence="3">The sequence shown here is derived from an EMBL/GenBank/DDBJ whole genome shotgun (WGS) entry which is preliminary data.</text>
</comment>
<dbReference type="SUPFAM" id="SSF46565">
    <property type="entry name" value="Chaperone J-domain"/>
    <property type="match status" value="1"/>
</dbReference>
<evidence type="ECO:0000256" key="1">
    <source>
        <dbReference type="SAM" id="MobiDB-lite"/>
    </source>
</evidence>
<accession>A0AA41UX92</accession>
<dbReference type="CDD" id="cd06257">
    <property type="entry name" value="DnaJ"/>
    <property type="match status" value="1"/>
</dbReference>
<dbReference type="PRINTS" id="PR00625">
    <property type="entry name" value="JDOMAIN"/>
</dbReference>
<gene>
    <name evidence="3" type="ORF">MKW94_008137</name>
</gene>
<dbReference type="InterPro" id="IPR001623">
    <property type="entry name" value="DnaJ_domain"/>
</dbReference>
<protein>
    <recommendedName>
        <fullName evidence="2">J domain-containing protein</fullName>
    </recommendedName>
</protein>
<evidence type="ECO:0000313" key="3">
    <source>
        <dbReference type="EMBL" id="MCL7022896.1"/>
    </source>
</evidence>
<sequence>MDHYTVLGLGKNASKNEIKEAYRVLALIYHPDKHPDSPQKVKDVVTHKFRQISEAHEILSDDRKRADYNNILRTKSSSSPSYGSTGGGGGGSTSYSSSYGSTGGSRGGGYAGGRNTAPNKLTPKGKVFVSIVAAGYALDLATTDDNVKNKTARRERV</sequence>
<dbReference type="InterPro" id="IPR050817">
    <property type="entry name" value="DjlA_DnaK_co-chaperone"/>
</dbReference>
<dbReference type="AlphaFoldDB" id="A0AA41UX92"/>
<organism evidence="3 4">
    <name type="scientific">Papaver nudicaule</name>
    <name type="common">Iceland poppy</name>
    <dbReference type="NCBI Taxonomy" id="74823"/>
    <lineage>
        <taxon>Eukaryota</taxon>
        <taxon>Viridiplantae</taxon>
        <taxon>Streptophyta</taxon>
        <taxon>Embryophyta</taxon>
        <taxon>Tracheophyta</taxon>
        <taxon>Spermatophyta</taxon>
        <taxon>Magnoliopsida</taxon>
        <taxon>Ranunculales</taxon>
        <taxon>Papaveraceae</taxon>
        <taxon>Papaveroideae</taxon>
        <taxon>Papaver</taxon>
    </lineage>
</organism>
<feature type="compositionally biased region" description="Gly residues" evidence="1">
    <location>
        <begin position="101"/>
        <end position="112"/>
    </location>
</feature>
<dbReference type="InterPro" id="IPR036869">
    <property type="entry name" value="J_dom_sf"/>
</dbReference>
<dbReference type="PROSITE" id="PS00636">
    <property type="entry name" value="DNAJ_1"/>
    <property type="match status" value="1"/>
</dbReference>
<dbReference type="Proteomes" id="UP001177140">
    <property type="component" value="Unassembled WGS sequence"/>
</dbReference>